<proteinExistence type="predicted"/>
<feature type="region of interest" description="Disordered" evidence="1">
    <location>
        <begin position="1"/>
        <end position="58"/>
    </location>
</feature>
<evidence type="ECO:0000313" key="2">
    <source>
        <dbReference type="EMBL" id="SEO17584.1"/>
    </source>
</evidence>
<organism evidence="2 3">
    <name type="scientific">Halorientalis persicus</name>
    <dbReference type="NCBI Taxonomy" id="1367881"/>
    <lineage>
        <taxon>Archaea</taxon>
        <taxon>Methanobacteriati</taxon>
        <taxon>Methanobacteriota</taxon>
        <taxon>Stenosarchaea group</taxon>
        <taxon>Halobacteria</taxon>
        <taxon>Halobacteriales</taxon>
        <taxon>Haloarculaceae</taxon>
        <taxon>Halorientalis</taxon>
    </lineage>
</organism>
<dbReference type="Proteomes" id="UP000198775">
    <property type="component" value="Unassembled WGS sequence"/>
</dbReference>
<name>A0A1H8MJX5_9EURY</name>
<dbReference type="EMBL" id="FOCX01000009">
    <property type="protein sequence ID" value="SEO17584.1"/>
    <property type="molecule type" value="Genomic_DNA"/>
</dbReference>
<protein>
    <submittedName>
        <fullName evidence="2">Uncharacterized protein</fullName>
    </submittedName>
</protein>
<evidence type="ECO:0000313" key="3">
    <source>
        <dbReference type="Proteomes" id="UP000198775"/>
    </source>
</evidence>
<feature type="compositionally biased region" description="Acidic residues" evidence="1">
    <location>
        <begin position="10"/>
        <end position="20"/>
    </location>
</feature>
<dbReference type="AlphaFoldDB" id="A0A1H8MJX5"/>
<evidence type="ECO:0000256" key="1">
    <source>
        <dbReference type="SAM" id="MobiDB-lite"/>
    </source>
</evidence>
<accession>A0A1H8MJX5</accession>
<gene>
    <name evidence="2" type="ORF">SAMN05216388_100922</name>
</gene>
<reference evidence="3" key="1">
    <citation type="submission" date="2016-10" db="EMBL/GenBank/DDBJ databases">
        <authorList>
            <person name="Varghese N."/>
            <person name="Submissions S."/>
        </authorList>
    </citation>
    <scope>NUCLEOTIDE SEQUENCE [LARGE SCALE GENOMIC DNA]</scope>
    <source>
        <strain evidence="3">IBRC-M 10043</strain>
    </source>
</reference>
<keyword evidence="3" id="KW-1185">Reference proteome</keyword>
<sequence length="85" mass="9422">MFDTLASCLETEDEQPDEIEYTPSQRERNVPTQALLAERTGPKPPYCRPDDSDVSTKPSSVRLWHSLVATIQDRLSLGISSSGSN</sequence>